<protein>
    <recommendedName>
        <fullName evidence="3">Lipoprotein</fullName>
    </recommendedName>
</protein>
<name>A0ABS8HFK3_9XANT</name>
<keyword evidence="2" id="KW-1185">Reference proteome</keyword>
<evidence type="ECO:0000313" key="2">
    <source>
        <dbReference type="Proteomes" id="UP001199206"/>
    </source>
</evidence>
<gene>
    <name evidence="1" type="ORF">LL965_12945</name>
</gene>
<dbReference type="RefSeq" id="WP_228325724.1">
    <property type="nucleotide sequence ID" value="NZ_CAWLZN010000001.1"/>
</dbReference>
<sequence>MVNPNSQLEAALAQFAAQSGTTPAQEAQLRAAVVADADRLNRQAVSHQLKGFELEVPGGSLDLIDRDDRPLRKVKTSIARWLALSCVLAMTACATAAERHPPANETTTMHPVATTQNPTLSAEEIGKRFLKLIEGLESRQDLSLEQVQSVMGLNLAPVEDGSLFGHRQDLEGSWFYLFTYIPESLAAKKGVGLYFEHRSDGFSDMSAVCGLDFDDYHNALVAMGFLADPHYGEIGELRSWNYTKFKKSDGTVDMTISLVPQNVVAGQAGRVCVKSIGTLN</sequence>
<proteinExistence type="predicted"/>
<organism evidence="1 2">
    <name type="scientific">Xanthomonas cassavae CFBP 4642</name>
    <dbReference type="NCBI Taxonomy" id="1219375"/>
    <lineage>
        <taxon>Bacteria</taxon>
        <taxon>Pseudomonadati</taxon>
        <taxon>Pseudomonadota</taxon>
        <taxon>Gammaproteobacteria</taxon>
        <taxon>Lysobacterales</taxon>
        <taxon>Lysobacteraceae</taxon>
        <taxon>Xanthomonas</taxon>
    </lineage>
</organism>
<evidence type="ECO:0000313" key="1">
    <source>
        <dbReference type="EMBL" id="MCC4620954.1"/>
    </source>
</evidence>
<dbReference type="Proteomes" id="UP001199206">
    <property type="component" value="Unassembled WGS sequence"/>
</dbReference>
<dbReference type="EMBL" id="JAJGQJ010000029">
    <property type="protein sequence ID" value="MCC4620954.1"/>
    <property type="molecule type" value="Genomic_DNA"/>
</dbReference>
<evidence type="ECO:0008006" key="3">
    <source>
        <dbReference type="Google" id="ProtNLM"/>
    </source>
</evidence>
<comment type="caution">
    <text evidence="1">The sequence shown here is derived from an EMBL/GenBank/DDBJ whole genome shotgun (WGS) entry which is preliminary data.</text>
</comment>
<accession>A0ABS8HFK3</accession>
<reference evidence="1 2" key="1">
    <citation type="submission" date="2021-10" db="EMBL/GenBank/DDBJ databases">
        <title>Genome sequencing of Xanthomonas strains from NCPPB.</title>
        <authorList>
            <person name="Hussein R."/>
            <person name="Harrison J."/>
            <person name="Studholme D.J."/>
            <person name="Vicente J."/>
            <person name="Grant M."/>
        </authorList>
    </citation>
    <scope>NUCLEOTIDE SEQUENCE [LARGE SCALE GENOMIC DNA]</scope>
    <source>
        <strain evidence="1 2">NCPPB 101</strain>
    </source>
</reference>